<sequence>MVERQKSNGAPHQRLSDARNSEISGPDYGKCQTQGDGFYLNFEHPCTLAHPVQPIPAYSSSIQSIPVQSTLAYQIPAQPSSAQLSSVQLSSAQLSSAQLSSAQLSSVQLSSA</sequence>
<dbReference type="EMBL" id="CAJFCW020000002">
    <property type="protein sequence ID" value="CAG9089309.1"/>
    <property type="molecule type" value="Genomic_DNA"/>
</dbReference>
<proteinExistence type="predicted"/>
<accession>A0A811K1Z4</accession>
<comment type="caution">
    <text evidence="2">The sequence shown here is derived from an EMBL/GenBank/DDBJ whole genome shotgun (WGS) entry which is preliminary data.</text>
</comment>
<evidence type="ECO:0000313" key="3">
    <source>
        <dbReference type="Proteomes" id="UP000614601"/>
    </source>
</evidence>
<organism evidence="2 3">
    <name type="scientific">Bursaphelenchus okinawaensis</name>
    <dbReference type="NCBI Taxonomy" id="465554"/>
    <lineage>
        <taxon>Eukaryota</taxon>
        <taxon>Metazoa</taxon>
        <taxon>Ecdysozoa</taxon>
        <taxon>Nematoda</taxon>
        <taxon>Chromadorea</taxon>
        <taxon>Rhabditida</taxon>
        <taxon>Tylenchina</taxon>
        <taxon>Tylenchomorpha</taxon>
        <taxon>Aphelenchoidea</taxon>
        <taxon>Aphelenchoididae</taxon>
        <taxon>Bursaphelenchus</taxon>
    </lineage>
</organism>
<dbReference type="Proteomes" id="UP000614601">
    <property type="component" value="Unassembled WGS sequence"/>
</dbReference>
<evidence type="ECO:0000256" key="1">
    <source>
        <dbReference type="SAM" id="MobiDB-lite"/>
    </source>
</evidence>
<evidence type="ECO:0000313" key="2">
    <source>
        <dbReference type="EMBL" id="CAD5209436.1"/>
    </source>
</evidence>
<keyword evidence="3" id="KW-1185">Reference proteome</keyword>
<feature type="region of interest" description="Disordered" evidence="1">
    <location>
        <begin position="1"/>
        <end position="29"/>
    </location>
</feature>
<dbReference type="AlphaFoldDB" id="A0A811K1Z4"/>
<protein>
    <submittedName>
        <fullName evidence="2">Uncharacterized protein</fullName>
    </submittedName>
</protein>
<gene>
    <name evidence="2" type="ORF">BOKJ2_LOCUS2679</name>
</gene>
<dbReference type="EMBL" id="CAJFDH010000002">
    <property type="protein sequence ID" value="CAD5209436.1"/>
    <property type="molecule type" value="Genomic_DNA"/>
</dbReference>
<dbReference type="Proteomes" id="UP000783686">
    <property type="component" value="Unassembled WGS sequence"/>
</dbReference>
<reference evidence="2" key="1">
    <citation type="submission" date="2020-09" db="EMBL/GenBank/DDBJ databases">
        <authorList>
            <person name="Kikuchi T."/>
        </authorList>
    </citation>
    <scope>NUCLEOTIDE SEQUENCE</scope>
    <source>
        <strain evidence="2">SH1</strain>
    </source>
</reference>
<name>A0A811K1Z4_9BILA</name>